<evidence type="ECO:0008006" key="3">
    <source>
        <dbReference type="Google" id="ProtNLM"/>
    </source>
</evidence>
<reference evidence="1" key="2">
    <citation type="submission" date="2022-01" db="EMBL/GenBank/DDBJ databases">
        <authorList>
            <person name="Yamashiro T."/>
            <person name="Shiraishi A."/>
            <person name="Satake H."/>
            <person name="Nakayama K."/>
        </authorList>
    </citation>
    <scope>NUCLEOTIDE SEQUENCE</scope>
</reference>
<comment type="caution">
    <text evidence="1">The sequence shown here is derived from an EMBL/GenBank/DDBJ whole genome shotgun (WGS) entry which is preliminary data.</text>
</comment>
<reference evidence="1" key="1">
    <citation type="journal article" date="2022" name="Int. J. Mol. Sci.">
        <title>Draft Genome of Tanacetum Coccineum: Genomic Comparison of Closely Related Tanacetum-Family Plants.</title>
        <authorList>
            <person name="Yamashiro T."/>
            <person name="Shiraishi A."/>
            <person name="Nakayama K."/>
            <person name="Satake H."/>
        </authorList>
    </citation>
    <scope>NUCLEOTIDE SEQUENCE</scope>
</reference>
<evidence type="ECO:0000313" key="2">
    <source>
        <dbReference type="Proteomes" id="UP001151760"/>
    </source>
</evidence>
<proteinExistence type="predicted"/>
<sequence length="183" mass="21399">MGGWTGDKGKRLVYQYFVGNSRSNISPALFFDIDDFQLIHLVMHLPEEALKGRNIPYRKIGKQSLIRLDHQEMKKVIWYVLHNSPEIDMYLAKFERQFPNSDMKQEFPRWFDPLVNLLPSPTPISVNSCVVNGVRFVVHSHDERHTTQNNGICSPGEKDEEMYYGQLEEILEFAYISFKVVLF</sequence>
<gene>
    <name evidence="1" type="ORF">Tco_0600089</name>
</gene>
<protein>
    <recommendedName>
        <fullName evidence="3">DUF4218 domain-containing protein</fullName>
    </recommendedName>
</protein>
<dbReference type="EMBL" id="BQNB010008481">
    <property type="protein sequence ID" value="GJS49968.1"/>
    <property type="molecule type" value="Genomic_DNA"/>
</dbReference>
<keyword evidence="2" id="KW-1185">Reference proteome</keyword>
<evidence type="ECO:0000313" key="1">
    <source>
        <dbReference type="EMBL" id="GJS49968.1"/>
    </source>
</evidence>
<name>A0ABQ4WAR9_9ASTR</name>
<dbReference type="PANTHER" id="PTHR48258:SF14">
    <property type="entry name" value="OS02G0583300 PROTEIN"/>
    <property type="match status" value="1"/>
</dbReference>
<dbReference type="Proteomes" id="UP001151760">
    <property type="component" value="Unassembled WGS sequence"/>
</dbReference>
<accession>A0ABQ4WAR9</accession>
<dbReference type="PANTHER" id="PTHR48258">
    <property type="entry name" value="DUF4218 DOMAIN-CONTAINING PROTEIN-RELATED"/>
    <property type="match status" value="1"/>
</dbReference>
<organism evidence="1 2">
    <name type="scientific">Tanacetum coccineum</name>
    <dbReference type="NCBI Taxonomy" id="301880"/>
    <lineage>
        <taxon>Eukaryota</taxon>
        <taxon>Viridiplantae</taxon>
        <taxon>Streptophyta</taxon>
        <taxon>Embryophyta</taxon>
        <taxon>Tracheophyta</taxon>
        <taxon>Spermatophyta</taxon>
        <taxon>Magnoliopsida</taxon>
        <taxon>eudicotyledons</taxon>
        <taxon>Gunneridae</taxon>
        <taxon>Pentapetalae</taxon>
        <taxon>asterids</taxon>
        <taxon>campanulids</taxon>
        <taxon>Asterales</taxon>
        <taxon>Asteraceae</taxon>
        <taxon>Asteroideae</taxon>
        <taxon>Anthemideae</taxon>
        <taxon>Anthemidinae</taxon>
        <taxon>Tanacetum</taxon>
    </lineage>
</organism>